<sequence>MEKDNFMLMEKTGKQDLQYSYQTKWTKGLKERQGHSLMIKESIQEVEIYDETDKGLISKICKQFLELNSKKASNPMEKWAKDLSRHFSKEDKQMANKHMKKCSASLTIREMQIKTTMRYHLTPVRMAIISKSTNNKCWRGRAEKGTLLHCWWECKLVQPLWRTVWRYVRKLYIDLYHMTQQSHS</sequence>
<reference evidence="1" key="1">
    <citation type="submission" date="2025-08" db="UniProtKB">
        <authorList>
            <consortium name="Ensembl"/>
        </authorList>
    </citation>
    <scope>IDENTIFICATION</scope>
</reference>
<dbReference type="AlphaFoldDB" id="A0A8D0M9K6"/>
<protein>
    <submittedName>
        <fullName evidence="1">Uncharacterized protein</fullName>
    </submittedName>
</protein>
<evidence type="ECO:0000313" key="2">
    <source>
        <dbReference type="Proteomes" id="UP000694726"/>
    </source>
</evidence>
<proteinExistence type="predicted"/>
<dbReference type="Proteomes" id="UP000694726">
    <property type="component" value="Unplaced"/>
</dbReference>
<dbReference type="Ensembl" id="ENSSSCT00015000973.1">
    <property type="protein sequence ID" value="ENSSSCP00015000223.1"/>
    <property type="gene ID" value="ENSSSCG00015000864.1"/>
</dbReference>
<evidence type="ECO:0000313" key="1">
    <source>
        <dbReference type="Ensembl" id="ENSSSCP00015000223.1"/>
    </source>
</evidence>
<name>A0A8D0M9K6_PIG</name>
<accession>A0A8D0M9K6</accession>
<organism evidence="1 2">
    <name type="scientific">Sus scrofa</name>
    <name type="common">Pig</name>
    <dbReference type="NCBI Taxonomy" id="9823"/>
    <lineage>
        <taxon>Eukaryota</taxon>
        <taxon>Metazoa</taxon>
        <taxon>Chordata</taxon>
        <taxon>Craniata</taxon>
        <taxon>Vertebrata</taxon>
        <taxon>Euteleostomi</taxon>
        <taxon>Mammalia</taxon>
        <taxon>Eutheria</taxon>
        <taxon>Laurasiatheria</taxon>
        <taxon>Artiodactyla</taxon>
        <taxon>Suina</taxon>
        <taxon>Suidae</taxon>
        <taxon>Sus</taxon>
    </lineage>
</organism>